<evidence type="ECO:0000313" key="1">
    <source>
        <dbReference type="EMBL" id="KAH7666953.1"/>
    </source>
</evidence>
<keyword evidence="2" id="KW-1185">Reference proteome</keyword>
<protein>
    <submittedName>
        <fullName evidence="1">Uncharacterized protein</fullName>
    </submittedName>
</protein>
<proteinExistence type="predicted"/>
<sequence>MGFEDVLAALVEICPQVDYCMLQAVASQHSEDVNAALDFILHDVLPSFPASWAPCTSNSSDWGHQGVEEAHTQWPSESGLLSSGIACNSDFQVNDRMTCMDKPVGRDAEYETKTNGMGYPTNSTEANSNMHPKERFVEFGVCLPSDHTNDFKVNSMNETLAGSDLQEVSACSAGPTSIHENSAMQDKYTDTATSHGAQDPFASILNKSIEHLKEFPSQREVENDDNLSSQGDIGSFDVNGQSSTIASGTDLFEGIKYLEDLTIDAKNSKVILTSAMQSTINMEKEVELHEERAKQAKIEASLAGEDTLVHVEELKRRLKLEKERNDMHAEQVYGERSMLAAEAQGLQSWLLSVSNERDKSLGIIDEIRNTLETRLASAKAEIAAAEEEAFEKKVLALRALADGRLFAVSIFEEKEKLQQEAEENLKLKEALMNHGQIIDILRLEIASILKDVMTLKERVDGHIPLSRSASHVSVTSNPVLLSTELSDSQIAPSEGTSRNPHSDGVSVSSSQLGDLSFSTLSATSSTTSDAVSPYTELPDCQIVNEEVTLKSPRSLSKININEVPSDDEESLKSLRSESNIININEVPFDDEETLKTPHSQSKTININEVPSDDEETPKSPDLESKIININAVPFDGEETPKSPHSESRININEVPSDDDNNIVDMDDWEFLGEFYVKPTTAEMAA</sequence>
<comment type="caution">
    <text evidence="1">The sequence shown here is derived from an EMBL/GenBank/DDBJ whole genome shotgun (WGS) entry which is preliminary data.</text>
</comment>
<gene>
    <name evidence="1" type="ORF">IHE45_12G028900</name>
</gene>
<accession>A0ACB7V155</accession>
<dbReference type="Proteomes" id="UP000827976">
    <property type="component" value="Chromosome 12"/>
</dbReference>
<organism evidence="1 2">
    <name type="scientific">Dioscorea alata</name>
    <name type="common">Purple yam</name>
    <dbReference type="NCBI Taxonomy" id="55571"/>
    <lineage>
        <taxon>Eukaryota</taxon>
        <taxon>Viridiplantae</taxon>
        <taxon>Streptophyta</taxon>
        <taxon>Embryophyta</taxon>
        <taxon>Tracheophyta</taxon>
        <taxon>Spermatophyta</taxon>
        <taxon>Magnoliopsida</taxon>
        <taxon>Liliopsida</taxon>
        <taxon>Dioscoreales</taxon>
        <taxon>Dioscoreaceae</taxon>
        <taxon>Dioscorea</taxon>
    </lineage>
</organism>
<evidence type="ECO:0000313" key="2">
    <source>
        <dbReference type="Proteomes" id="UP000827976"/>
    </source>
</evidence>
<dbReference type="EMBL" id="CM037022">
    <property type="protein sequence ID" value="KAH7666953.1"/>
    <property type="molecule type" value="Genomic_DNA"/>
</dbReference>
<name>A0ACB7V155_DIOAL</name>
<reference evidence="2" key="1">
    <citation type="journal article" date="2022" name="Nat. Commun.">
        <title>Chromosome evolution and the genetic basis of agronomically important traits in greater yam.</title>
        <authorList>
            <person name="Bredeson J.V."/>
            <person name="Lyons J.B."/>
            <person name="Oniyinde I.O."/>
            <person name="Okereke N.R."/>
            <person name="Kolade O."/>
            <person name="Nnabue I."/>
            <person name="Nwadili C.O."/>
            <person name="Hribova E."/>
            <person name="Parker M."/>
            <person name="Nwogha J."/>
            <person name="Shu S."/>
            <person name="Carlson J."/>
            <person name="Kariba R."/>
            <person name="Muthemba S."/>
            <person name="Knop K."/>
            <person name="Barton G.J."/>
            <person name="Sherwood A.V."/>
            <person name="Lopez-Montes A."/>
            <person name="Asiedu R."/>
            <person name="Jamnadass R."/>
            <person name="Muchugi A."/>
            <person name="Goodstein D."/>
            <person name="Egesi C.N."/>
            <person name="Featherston J."/>
            <person name="Asfaw A."/>
            <person name="Simpson G.G."/>
            <person name="Dolezel J."/>
            <person name="Hendre P.S."/>
            <person name="Van Deynze A."/>
            <person name="Kumar P.L."/>
            <person name="Obidiegwu J.E."/>
            <person name="Bhattacharjee R."/>
            <person name="Rokhsar D.S."/>
        </authorList>
    </citation>
    <scope>NUCLEOTIDE SEQUENCE [LARGE SCALE GENOMIC DNA]</scope>
    <source>
        <strain evidence="2">cv. TDa95/00328</strain>
    </source>
</reference>